<evidence type="ECO:0000313" key="3">
    <source>
        <dbReference type="Proteomes" id="UP000676386"/>
    </source>
</evidence>
<organism evidence="2 3">
    <name type="scientific">Chitinophaga hostae</name>
    <dbReference type="NCBI Taxonomy" id="2831022"/>
    <lineage>
        <taxon>Bacteria</taxon>
        <taxon>Pseudomonadati</taxon>
        <taxon>Bacteroidota</taxon>
        <taxon>Chitinophagia</taxon>
        <taxon>Chitinophagales</taxon>
        <taxon>Chitinophagaceae</taxon>
        <taxon>Chitinophaga</taxon>
    </lineage>
</organism>
<dbReference type="RefSeq" id="WP_211977302.1">
    <property type="nucleotide sequence ID" value="NZ_CBFHAM010000082.1"/>
</dbReference>
<gene>
    <name evidence="2" type="ORF">KE626_32720</name>
</gene>
<sequence>MKIGILLSVWCCFFAGSCAAQPAPVKIQVLKTTGSEVKYSVTNNGQQTVYYYISLEQSNNNKWEEIALDIDNKAPEKAAVVRKLASKKNETATYLLKDIPVDYQKRGGAFRFKVTYGPAPDKITTETWSENFSEK</sequence>
<feature type="chain" id="PRO_5045717918" evidence="1">
    <location>
        <begin position="23"/>
        <end position="135"/>
    </location>
</feature>
<keyword evidence="3" id="KW-1185">Reference proteome</keyword>
<keyword evidence="1" id="KW-0732">Signal</keyword>
<dbReference type="PROSITE" id="PS51257">
    <property type="entry name" value="PROKAR_LIPOPROTEIN"/>
    <property type="match status" value="1"/>
</dbReference>
<evidence type="ECO:0000256" key="1">
    <source>
        <dbReference type="SAM" id="SignalP"/>
    </source>
</evidence>
<evidence type="ECO:0000313" key="2">
    <source>
        <dbReference type="EMBL" id="MBS0032143.1"/>
    </source>
</evidence>
<protein>
    <submittedName>
        <fullName evidence="2">Uncharacterized protein</fullName>
    </submittedName>
</protein>
<accession>A0ABS5JAT6</accession>
<feature type="signal peptide" evidence="1">
    <location>
        <begin position="1"/>
        <end position="22"/>
    </location>
</feature>
<dbReference type="Proteomes" id="UP000676386">
    <property type="component" value="Unassembled WGS sequence"/>
</dbReference>
<reference evidence="2 3" key="1">
    <citation type="submission" date="2021-04" db="EMBL/GenBank/DDBJ databases">
        <title>Chitinophaga sp. nov., isolated from the rhizosphere soil.</title>
        <authorList>
            <person name="He S."/>
        </authorList>
    </citation>
    <scope>NUCLEOTIDE SEQUENCE [LARGE SCALE GENOMIC DNA]</scope>
    <source>
        <strain evidence="2 3">2R12</strain>
    </source>
</reference>
<dbReference type="EMBL" id="JAGTXB010000029">
    <property type="protein sequence ID" value="MBS0032143.1"/>
    <property type="molecule type" value="Genomic_DNA"/>
</dbReference>
<comment type="caution">
    <text evidence="2">The sequence shown here is derived from an EMBL/GenBank/DDBJ whole genome shotgun (WGS) entry which is preliminary data.</text>
</comment>
<proteinExistence type="predicted"/>
<name>A0ABS5JAT6_9BACT</name>